<dbReference type="EMBL" id="CADEPI010000037">
    <property type="protein sequence ID" value="CAB3368431.1"/>
    <property type="molecule type" value="Genomic_DNA"/>
</dbReference>
<reference evidence="2 3" key="1">
    <citation type="submission" date="2020-04" db="EMBL/GenBank/DDBJ databases">
        <authorList>
            <person name="Alioto T."/>
            <person name="Alioto T."/>
            <person name="Gomez Garrido J."/>
        </authorList>
    </citation>
    <scope>NUCLEOTIDE SEQUENCE [LARGE SCALE GENOMIC DNA]</scope>
</reference>
<evidence type="ECO:0000313" key="3">
    <source>
        <dbReference type="Proteomes" id="UP000494165"/>
    </source>
</evidence>
<dbReference type="Proteomes" id="UP000494165">
    <property type="component" value="Unassembled WGS sequence"/>
</dbReference>
<name>A0A8S1CJG5_9INSE</name>
<accession>A0A8S1CJG5</accession>
<comment type="caution">
    <text evidence="2">The sequence shown here is derived from an EMBL/GenBank/DDBJ whole genome shotgun (WGS) entry which is preliminary data.</text>
</comment>
<evidence type="ECO:0000256" key="1">
    <source>
        <dbReference type="SAM" id="MobiDB-lite"/>
    </source>
</evidence>
<feature type="region of interest" description="Disordered" evidence="1">
    <location>
        <begin position="1"/>
        <end position="66"/>
    </location>
</feature>
<protein>
    <submittedName>
        <fullName evidence="2">Uncharacterized protein</fullName>
    </submittedName>
</protein>
<gene>
    <name evidence="2" type="ORF">CLODIP_2_CD06828</name>
</gene>
<dbReference type="AlphaFoldDB" id="A0A8S1CJG5"/>
<proteinExistence type="predicted"/>
<sequence>MEPPEGLEASHGSRFPSLRQSDGGKRPPGERTPVGCDTAIQQCRTPAASPHGRAVGRTSSPEEALGAMPKRATNFVPNRSLSDPAHSGAVAQLQESVQAVHVRRSAAWKCKFRGCASVEGQDRAVFFFRVPRKQGQADRLT</sequence>
<evidence type="ECO:0000313" key="2">
    <source>
        <dbReference type="EMBL" id="CAB3368431.1"/>
    </source>
</evidence>
<keyword evidence="3" id="KW-1185">Reference proteome</keyword>
<organism evidence="2 3">
    <name type="scientific">Cloeon dipterum</name>
    <dbReference type="NCBI Taxonomy" id="197152"/>
    <lineage>
        <taxon>Eukaryota</taxon>
        <taxon>Metazoa</taxon>
        <taxon>Ecdysozoa</taxon>
        <taxon>Arthropoda</taxon>
        <taxon>Hexapoda</taxon>
        <taxon>Insecta</taxon>
        <taxon>Pterygota</taxon>
        <taxon>Palaeoptera</taxon>
        <taxon>Ephemeroptera</taxon>
        <taxon>Pisciforma</taxon>
        <taxon>Baetidae</taxon>
        <taxon>Cloeon</taxon>
    </lineage>
</organism>